<feature type="transmembrane region" description="Helical" evidence="1">
    <location>
        <begin position="40"/>
        <end position="61"/>
    </location>
</feature>
<feature type="transmembrane region" description="Helical" evidence="1">
    <location>
        <begin position="73"/>
        <end position="92"/>
    </location>
</feature>
<keyword evidence="1" id="KW-0812">Transmembrane</keyword>
<evidence type="ECO:0000256" key="1">
    <source>
        <dbReference type="SAM" id="Phobius"/>
    </source>
</evidence>
<dbReference type="RefSeq" id="WP_088388597.1">
    <property type="nucleotide sequence ID" value="NZ_NHRT01000001.1"/>
</dbReference>
<organism evidence="2 3">
    <name type="scientific">Fusobacterium nucleatum subsp. polymorphum</name>
    <name type="common">Fusobacterium polymorphum</name>
    <dbReference type="NCBI Taxonomy" id="76857"/>
    <lineage>
        <taxon>Bacteria</taxon>
        <taxon>Fusobacteriati</taxon>
        <taxon>Fusobacteriota</taxon>
        <taxon>Fusobacteriia</taxon>
        <taxon>Fusobacteriales</taxon>
        <taxon>Fusobacteriaceae</taxon>
        <taxon>Fusobacterium</taxon>
    </lineage>
</organism>
<evidence type="ECO:0000313" key="2">
    <source>
        <dbReference type="EMBL" id="OWP25458.1"/>
    </source>
</evidence>
<dbReference type="EMBL" id="NHRT01000001">
    <property type="protein sequence ID" value="OWP25458.1"/>
    <property type="molecule type" value="Genomic_DNA"/>
</dbReference>
<gene>
    <name evidence="2" type="ORF">CA839_05725</name>
</gene>
<feature type="transmembrane region" description="Helical" evidence="1">
    <location>
        <begin position="16"/>
        <end position="34"/>
    </location>
</feature>
<feature type="transmembrane region" description="Helical" evidence="1">
    <location>
        <begin position="104"/>
        <end position="123"/>
    </location>
</feature>
<accession>A0A246EFN4</accession>
<name>A0A246EFN4_FUSNP</name>
<protein>
    <submittedName>
        <fullName evidence="2">Uncharacterized protein</fullName>
    </submittedName>
</protein>
<comment type="caution">
    <text evidence="2">The sequence shown here is derived from an EMBL/GenBank/DDBJ whole genome shotgun (WGS) entry which is preliminary data.</text>
</comment>
<evidence type="ECO:0000313" key="3">
    <source>
        <dbReference type="Proteomes" id="UP000197470"/>
    </source>
</evidence>
<keyword evidence="1" id="KW-1133">Transmembrane helix</keyword>
<keyword evidence="1" id="KW-0472">Membrane</keyword>
<reference evidence="2 3" key="1">
    <citation type="submission" date="2017-05" db="EMBL/GenBank/DDBJ databases">
        <title>Genome sequencing of Fusobacterium nucleatum subsp. polymorphum KCOM 1001 (=ChDC F119).</title>
        <authorList>
            <person name="Kook J.-K."/>
            <person name="Park S.-N."/>
            <person name="Lim Y.K."/>
            <person name="Roh H."/>
        </authorList>
    </citation>
    <scope>NUCLEOTIDE SEQUENCE [LARGE SCALE GENOMIC DNA]</scope>
    <source>
        <strain evidence="2 3">KCOM 1001</strain>
    </source>
</reference>
<dbReference type="Proteomes" id="UP000197470">
    <property type="component" value="Unassembled WGS sequence"/>
</dbReference>
<sequence>MEILNILKFIIEHRQLFFITLGIIVMVQLIYLYFHRNLENFLLFFIQKILAFVLIILFYIYNKKIDNYYMEIIFIYLIGIVLLYNISQFTIFHKKDKVIGIGEIFLGTELNLALFVLLVFYYFKIKL</sequence>
<proteinExistence type="predicted"/>
<dbReference type="AlphaFoldDB" id="A0A246EFN4"/>